<gene>
    <name evidence="1" type="ORF">UFOPK1537_00506</name>
</gene>
<proteinExistence type="predicted"/>
<name>A0A6J6CSE1_9ZZZZ</name>
<accession>A0A6J6CSE1</accession>
<reference evidence="1" key="1">
    <citation type="submission" date="2020-05" db="EMBL/GenBank/DDBJ databases">
        <authorList>
            <person name="Chiriac C."/>
            <person name="Salcher M."/>
            <person name="Ghai R."/>
            <person name="Kavagutti S V."/>
        </authorList>
    </citation>
    <scope>NUCLEOTIDE SEQUENCE</scope>
</reference>
<evidence type="ECO:0000313" key="1">
    <source>
        <dbReference type="EMBL" id="CAB4554094.1"/>
    </source>
</evidence>
<protein>
    <submittedName>
        <fullName evidence="1">Unannotated protein</fullName>
    </submittedName>
</protein>
<organism evidence="1">
    <name type="scientific">freshwater metagenome</name>
    <dbReference type="NCBI Taxonomy" id="449393"/>
    <lineage>
        <taxon>unclassified sequences</taxon>
        <taxon>metagenomes</taxon>
        <taxon>ecological metagenomes</taxon>
    </lineage>
</organism>
<dbReference type="AlphaFoldDB" id="A0A6J6CSE1"/>
<sequence length="146" mass="16360">MLRKVWLDLGHQDQVALVQDLDQKVASSDQADQDLAVPLVHVQDSALPNLALEAERLEVFRVVLQPAEEVAELAAVPPVLLVKAAQEVRAKLESQSALREKNLNKEVFQVLVEQLFQEEMAQQSSDCVAELRFRILPTRLMPMPVS</sequence>
<dbReference type="EMBL" id="CAEZSX010000063">
    <property type="protein sequence ID" value="CAB4554094.1"/>
    <property type="molecule type" value="Genomic_DNA"/>
</dbReference>